<dbReference type="Pfam" id="PF24750">
    <property type="entry name" value="b-prop_At3g26010-like"/>
    <property type="match status" value="1"/>
</dbReference>
<name>A0ABM4AET1_ZIZJJ</name>
<dbReference type="SUPFAM" id="SSF81383">
    <property type="entry name" value="F-box domain"/>
    <property type="match status" value="1"/>
</dbReference>
<protein>
    <submittedName>
        <fullName evidence="4">F-box protein At5g07610 isoform X1</fullName>
    </submittedName>
</protein>
<sequence length="389" mass="43280">MPGEIFVAVQGAGDQTEHLMDRGKKENQFITNKNSKIYMDLKDIIREHVLSFLPAKSLSRFRAVCRDWKLQISTPFFAHNQSNGFHEISGFFCQSGSNPPSFISLDPAAYGVPDPSLKFLPEPVDIRTSSNGLLCCQGLRGLNAYYICNPVTKQWKMLPKPNASHGSDPALVLIFEPSVLNFVADYKLICAFPSVDFDNGYEFEIYSSREGVWKVFGEIYFGNKKLLPRSGVHVNGIIYWQATDGGIVVFDLVMERTQLLYGDYDSYNGYRSGTLGMMNGKLCLTKVHQPGLVVLVLSNAYKNTMQMRSNVKTWEQKHQICLSSSVLSGAASNDPNGRNVLFAGGNIILVRSGGKLYSYDMKTKAVQCLLDELDQGARAVAYVNSLVEI</sequence>
<dbReference type="Proteomes" id="UP001652623">
    <property type="component" value="Chromosome 7"/>
</dbReference>
<dbReference type="NCBIfam" id="TIGR01640">
    <property type="entry name" value="F_box_assoc_1"/>
    <property type="match status" value="1"/>
</dbReference>
<dbReference type="InterPro" id="IPR055290">
    <property type="entry name" value="At3g26010-like"/>
</dbReference>
<evidence type="ECO:0000313" key="3">
    <source>
        <dbReference type="Proteomes" id="UP001652623"/>
    </source>
</evidence>
<accession>A0ABM4AET1</accession>
<dbReference type="PANTHER" id="PTHR35546:SF100">
    <property type="entry name" value="F-BOX DOMAIN-CONTAINING PROTEIN"/>
    <property type="match status" value="1"/>
</dbReference>
<evidence type="ECO:0000313" key="4">
    <source>
        <dbReference type="RefSeq" id="XP_060675247.1"/>
    </source>
</evidence>
<dbReference type="InterPro" id="IPR011043">
    <property type="entry name" value="Gal_Oxase/kelch_b-propeller"/>
</dbReference>
<dbReference type="RefSeq" id="XP_060675247.1">
    <property type="nucleotide sequence ID" value="XM_060819264.1"/>
</dbReference>
<reference evidence="4" key="1">
    <citation type="submission" date="2025-08" db="UniProtKB">
        <authorList>
            <consortium name="RefSeq"/>
        </authorList>
    </citation>
    <scope>IDENTIFICATION</scope>
    <source>
        <tissue evidence="4">Seedling</tissue>
    </source>
</reference>
<evidence type="ECO:0000259" key="2">
    <source>
        <dbReference type="Pfam" id="PF24750"/>
    </source>
</evidence>
<dbReference type="Gene3D" id="1.20.1280.50">
    <property type="match status" value="1"/>
</dbReference>
<dbReference type="PANTHER" id="PTHR35546">
    <property type="entry name" value="F-BOX PROTEIN INTERACTION DOMAIN PROTEIN-RELATED"/>
    <property type="match status" value="1"/>
</dbReference>
<dbReference type="InterPro" id="IPR036047">
    <property type="entry name" value="F-box-like_dom_sf"/>
</dbReference>
<feature type="domain" description="F-box" evidence="1">
    <location>
        <begin position="45"/>
        <end position="75"/>
    </location>
</feature>
<dbReference type="GeneID" id="107424813"/>
<gene>
    <name evidence="4" type="primary">LOC107424813</name>
</gene>
<organism evidence="3 4">
    <name type="scientific">Ziziphus jujuba</name>
    <name type="common">Chinese jujube</name>
    <name type="synonym">Ziziphus sativa</name>
    <dbReference type="NCBI Taxonomy" id="326968"/>
    <lineage>
        <taxon>Eukaryota</taxon>
        <taxon>Viridiplantae</taxon>
        <taxon>Streptophyta</taxon>
        <taxon>Embryophyta</taxon>
        <taxon>Tracheophyta</taxon>
        <taxon>Spermatophyta</taxon>
        <taxon>Magnoliopsida</taxon>
        <taxon>eudicotyledons</taxon>
        <taxon>Gunneridae</taxon>
        <taxon>Pentapetalae</taxon>
        <taxon>rosids</taxon>
        <taxon>fabids</taxon>
        <taxon>Rosales</taxon>
        <taxon>Rhamnaceae</taxon>
        <taxon>Paliureae</taxon>
        <taxon>Ziziphus</taxon>
    </lineage>
</organism>
<evidence type="ECO:0000259" key="1">
    <source>
        <dbReference type="Pfam" id="PF00646"/>
    </source>
</evidence>
<proteinExistence type="predicted"/>
<dbReference type="InterPro" id="IPR001810">
    <property type="entry name" value="F-box_dom"/>
</dbReference>
<dbReference type="InterPro" id="IPR056592">
    <property type="entry name" value="Beta-prop_At3g26010-like"/>
</dbReference>
<dbReference type="Pfam" id="PF00646">
    <property type="entry name" value="F-box"/>
    <property type="match status" value="1"/>
</dbReference>
<keyword evidence="3" id="KW-1185">Reference proteome</keyword>
<feature type="domain" description="F-box protein At3g26010-like beta-propeller" evidence="2">
    <location>
        <begin position="127"/>
        <end position="259"/>
    </location>
</feature>
<dbReference type="InterPro" id="IPR017451">
    <property type="entry name" value="F-box-assoc_interact_dom"/>
</dbReference>
<dbReference type="SUPFAM" id="SSF50965">
    <property type="entry name" value="Galactose oxidase, central domain"/>
    <property type="match status" value="1"/>
</dbReference>